<feature type="region of interest" description="Disordered" evidence="4">
    <location>
        <begin position="941"/>
        <end position="971"/>
    </location>
</feature>
<dbReference type="InterPro" id="IPR000409">
    <property type="entry name" value="BEACH_dom"/>
</dbReference>
<dbReference type="PROSITE" id="PS51783">
    <property type="entry name" value="PH_BEACH"/>
    <property type="match status" value="1"/>
</dbReference>
<feature type="region of interest" description="Disordered" evidence="4">
    <location>
        <begin position="2303"/>
        <end position="2326"/>
    </location>
</feature>
<dbReference type="OrthoDB" id="26681at2759"/>
<evidence type="ECO:0000313" key="8">
    <source>
        <dbReference type="Proteomes" id="UP000183809"/>
    </source>
</evidence>
<protein>
    <submittedName>
        <fullName evidence="7">Beige beach domain-containing protein</fullName>
    </submittedName>
</protein>
<feature type="compositionally biased region" description="Basic and acidic residues" evidence="4">
    <location>
        <begin position="2313"/>
        <end position="2325"/>
    </location>
</feature>
<dbReference type="SUPFAM" id="SSF81837">
    <property type="entry name" value="BEACH domain"/>
    <property type="match status" value="1"/>
</dbReference>
<evidence type="ECO:0000256" key="1">
    <source>
        <dbReference type="ARBA" id="ARBA00022574"/>
    </source>
</evidence>
<dbReference type="EMBL" id="MNUE01000049">
    <property type="protein sequence ID" value="OJD31388.1"/>
    <property type="molecule type" value="Genomic_DNA"/>
</dbReference>
<feature type="region of interest" description="Disordered" evidence="4">
    <location>
        <begin position="1783"/>
        <end position="1837"/>
    </location>
</feature>
<dbReference type="PROSITE" id="PS50082">
    <property type="entry name" value="WD_REPEATS_2"/>
    <property type="match status" value="1"/>
</dbReference>
<dbReference type="GeneID" id="31016850"/>
<keyword evidence="8" id="KW-1185">Reference proteome</keyword>
<feature type="compositionally biased region" description="Basic and acidic residues" evidence="4">
    <location>
        <begin position="2744"/>
        <end position="2759"/>
    </location>
</feature>
<feature type="region of interest" description="Disordered" evidence="4">
    <location>
        <begin position="2693"/>
        <end position="2766"/>
    </location>
</feature>
<dbReference type="InterPro" id="IPR016024">
    <property type="entry name" value="ARM-type_fold"/>
</dbReference>
<keyword evidence="1 3" id="KW-0853">WD repeat</keyword>
<gene>
    <name evidence="7" type="ORF">BKCO1_4900072</name>
</gene>
<accession>A0A1J9RU53</accession>
<feature type="compositionally biased region" description="Acidic residues" evidence="4">
    <location>
        <begin position="1819"/>
        <end position="1836"/>
    </location>
</feature>
<dbReference type="SMART" id="SM00320">
    <property type="entry name" value="WD40"/>
    <property type="match status" value="2"/>
</dbReference>
<dbReference type="InterPro" id="IPR011993">
    <property type="entry name" value="PH-like_dom_sf"/>
</dbReference>
<dbReference type="Gene3D" id="2.60.120.200">
    <property type="match status" value="1"/>
</dbReference>
<dbReference type="SUPFAM" id="SSF49899">
    <property type="entry name" value="Concanavalin A-like lectins/glucanases"/>
    <property type="match status" value="1"/>
</dbReference>
<dbReference type="Gene3D" id="1.10.1540.10">
    <property type="entry name" value="BEACH domain"/>
    <property type="match status" value="1"/>
</dbReference>
<comment type="caution">
    <text evidence="7">The sequence shown here is derived from an EMBL/GenBank/DDBJ whole genome shotgun (WGS) entry which is preliminary data.</text>
</comment>
<dbReference type="Gene3D" id="2.30.29.30">
    <property type="entry name" value="Pleckstrin-homology domain (PH domain)/Phosphotyrosine-binding domain (PTB)"/>
    <property type="match status" value="1"/>
</dbReference>
<name>A0A1J9RU53_9PEZI</name>
<evidence type="ECO:0000256" key="3">
    <source>
        <dbReference type="PROSITE-ProRule" id="PRU00221"/>
    </source>
</evidence>
<evidence type="ECO:0000259" key="6">
    <source>
        <dbReference type="PROSITE" id="PS51783"/>
    </source>
</evidence>
<dbReference type="PROSITE" id="PS50197">
    <property type="entry name" value="BEACH"/>
    <property type="match status" value="1"/>
</dbReference>
<dbReference type="SUPFAM" id="SSF50978">
    <property type="entry name" value="WD40 repeat-like"/>
    <property type="match status" value="1"/>
</dbReference>
<dbReference type="Proteomes" id="UP000183809">
    <property type="component" value="Unassembled WGS sequence"/>
</dbReference>
<dbReference type="InterPro" id="IPR051944">
    <property type="entry name" value="BEACH_domain_protein"/>
</dbReference>
<proteinExistence type="predicted"/>
<feature type="compositionally biased region" description="Low complexity" evidence="4">
    <location>
        <begin position="210"/>
        <end position="219"/>
    </location>
</feature>
<dbReference type="InterPro" id="IPR013320">
    <property type="entry name" value="ConA-like_dom_sf"/>
</dbReference>
<feature type="compositionally biased region" description="Polar residues" evidence="4">
    <location>
        <begin position="1160"/>
        <end position="1171"/>
    </location>
</feature>
<reference evidence="7 8" key="1">
    <citation type="submission" date="2016-10" db="EMBL/GenBank/DDBJ databases">
        <title>Proteomics and genomics reveal pathogen-plant mechanisms compatible with a hemibiotrophic lifestyle of Diplodia corticola.</title>
        <authorList>
            <person name="Fernandes I."/>
            <person name="De Jonge R."/>
            <person name="Van De Peer Y."/>
            <person name="Devreese B."/>
            <person name="Alves A."/>
            <person name="Esteves A.C."/>
        </authorList>
    </citation>
    <scope>NUCLEOTIDE SEQUENCE [LARGE SCALE GENOMIC DNA]</scope>
    <source>
        <strain evidence="7 8">CBS 112549</strain>
    </source>
</reference>
<feature type="domain" description="BEACH" evidence="5">
    <location>
        <begin position="2019"/>
        <end position="2314"/>
    </location>
</feature>
<dbReference type="PROSITE" id="PS00678">
    <property type="entry name" value="WD_REPEATS_1"/>
    <property type="match status" value="1"/>
</dbReference>
<sequence length="2766" mass="311148">MDDPTSRSSAAAAAASRTNSPALKELYTLVDDLIAALPQSSTSSTVDTIQTQCDCLRRIRQLLIDSPDFRQLKDTFRQAKGLTALIDTLRSVSGFYNPSTLSKDDQTEFFELLKAVLAVLSEALNDHPGNRRFFRKRVEEGGWTALEQALISTGVGGGFQDTGSFDDAGQEQLFGCLVAFALAEENMARIFRDVRNLQPDVKNGDHQPVADDAAVAGPGDSDKVTGRLRDPTIGMLESHLAGFFSGNEVLQNPEILPVIINMWLMLFQEGTTGSRSPRLSTSVLLILERIIAMSAHNKLAAHGTGILKPLLPLMFEAEKESSEHFLLSRLTEDLISYGINDLEDARYLYRLAAQSEEAAQFLLSAIRSSRQAPFIQLDMSLHGYTSIELRDLGRTFPPTSSNGGYTISAWLRVDKYDDNFHTTIFGAYDATQTCFVLVYLEKGSHYLILQTSTTSSRPSVRFKSAVFEEGVWYHIAIVHRRPKVAGLSRANLFINGEFAEQVKCNFPSNPPSYSSSTESFTAFASNQRTYSPIEAFLGTPHTISPRLGRNVVATKLSIASFHLFQEALSDELVAVYHKLGPRYHGNFQDCLGSFLTYHASADLNLYNELLHPAKEERSEILSAMRHKAGAILPESRILLSISPTAVMDDDDRNHIDETQLVKSLSKAAAKNLRYYTRSSGHRIAINAAVPSINDALCQVNGVAVLAGEPVVVVPQSLDDASWRVGGTAAIGLKLVELATTRNALMTAVQIMFESVHDNWRNSEAMEREHGFAVLSALLRDKLGLGSVFGRSTTGQIDDPDHESLSYELLQLILRFVGFEENRPQESKIINPLAYRALLIDFDIWRKCSADTQKLYYRQFECFAKDSKYHVFNAKRLTRMRIIKRLLDALKGESFTGEVFPHFLNAFRALLKCSVSSDILRSLALFITFALQESKTLVNRPLRSSSSAKPLQRAPTQSLLPNSNPSTRPMTPNLQAETEVLSKKELGVRILEAYAAFLCDDASATEIRRFAKTVTNKVGSFFDFSDEMADLGQWLVYLLAENDARVIVPTMQILARLLVIQGPHFVKKFTRDGGFTNLKHRLKAWWNTPPIWTICFAILFGADVGKITFERDFDLYNLMDAFSSANGQINIAYPDIFPAMTAMLETGIRVVVKQQEALDRPSTSQGENGGNPTPQPPREPGRKRSMSLESELAARGEYEPQQPSSRQKLVDYAAILHTIIQFLADVHMKSPHFREYAIASNYVQDLLFVLYPVIVTSDSVSAETELHSRGSALTFEGQDVLINPQTGPGDSQPSIVRTTPIEAPRSPSAAKATPLRRGNSFILISSDKAKYPAASVRLHTVLSPKRSRSSSVDLKVGNAVVQALLELVIGVFLDQLLHKKDFTGFGLFLKVPPGFQEHQAYFESYVLLHTMQTIANEVQLRQDLLSEPRVLTNLARYTLHMAEAVFEGWFLNGAEALLDFIGTILDYLHRPDVAQLKGVRLCTQAISTVRTVFFRVALLRLSELDEPDNETEAIAFLHKMTYWQTIVLHPDNLEGNYLRLLCYLLYTKFVSGDPRVRAAAADFWRLMLVQKPAETSQMLNQTTSSNDRKLFTEFMRLTELDNDAFLAWVDDRRGELDNLFFGAMSKSWEEFVTDENRKTEESAKNRVNKRRERLRQWQSEEAGADNTWHRHEVSTTHWRANIFAAERLKHQRAQQDQQDNLAFLASALGKLDRSLREPCALLESEEVSKWQLDETEGRNRMRLRILPDRTTARNDDYQPKRRDSEGYAKRKLSLMTNIPQIATPDAASATPNSAHPNSAHPDGQNGRDRSVSQSSVNSNADDDFEFVADPNEGEDGFEDKNRKVMRTLQSGDQVQHVFNVSRIVGLEACEGLLILGKDSLYLLDNFFQRSDGEIIRVWQAPPEERDSYVQMISGKKATERKPQMVDGEQSTRNWKWPEVISISKRRFLFRDVAIEIFFTDGRSYLLTAIVPKVRDELHAKLLSRAPQVTSPSALQSEDAWRLESLRTPEEAPPSMASKWVSALNPMAQNPATKKWLKGEISNFHYLMLVNTMAGRTFNDLTQYPVFPWILADYTSEELDLNDPKTFRDLSKPMGAQTKQREAEFKERYQTFAEMSDGTSPVFHYGTHYSSAMIVTSYLIRLQPFVQSYLLLQGGSFDHADRLFDSIEKAWKSASRDNMTDVRELIPEFFYLPEFLTNMNGYNFGTKQVTGEKINDVALPPWAKGDPEIFIAKHREALESPYVTRNLQKWIDLVFGFKQQGDAAMEATNVFHYLSYHGAKDLDNIDDPVERLATIGIIHNFGQTPHQVFQKPHPPRGEPQKPKRLDSGADSLTRLPFTLLDARESVASLTYHPKQERILCSAAFRINIPPSYDRYMEWGFADGSVRFYATDSKKLIGLWEHLHQGQISCATFVDGKTLITAGTDCTVAVWNVVLHSKTVDLVPKVCFFGHRNPVTVLATSRAFSTFLSANPNGEVFLWDLNRLEFVRRIGKAAVDAPISCARINNVNGHVMLCTGPRLLLYTLNGRLLLDQDVCDTADADDVVYSCAFYEGVGNEWLERELIVTGHRRGIVNVWQKTLEPGTGEWCLEVVKRLNHVDPAREDGGNYPGAITCILPMAQTVYTGDDDGKVSKYSSSGIAYSDMVELRRTRKKRGGNCVVKEEEAAGKEEEEDKAWWKKRVKNVKRSWTWDVHLAGTDGAREPEPVSRMERKDKAKTRRSSGSWMHLGGTRPVPSSLDDDEDEEDGEQREGGLVHERWRRERGYAPPMGR</sequence>
<feature type="compositionally biased region" description="Basic and acidic residues" evidence="4">
    <location>
        <begin position="1742"/>
        <end position="1767"/>
    </location>
</feature>
<dbReference type="InterPro" id="IPR056252">
    <property type="entry name" value="Alfy-like_Arm-like"/>
</dbReference>
<feature type="region of interest" description="Disordered" evidence="4">
    <location>
        <begin position="1156"/>
        <end position="1204"/>
    </location>
</feature>
<feature type="region of interest" description="Disordered" evidence="4">
    <location>
        <begin position="1742"/>
        <end position="1768"/>
    </location>
</feature>
<dbReference type="STRING" id="236234.A0A1J9RU53"/>
<dbReference type="InterPro" id="IPR036372">
    <property type="entry name" value="BEACH_dom_sf"/>
</dbReference>
<dbReference type="FunFam" id="1.10.1540.10:FF:000002">
    <property type="entry name" value="WD repeat and FYVE domain containing 3"/>
    <property type="match status" value="1"/>
</dbReference>
<keyword evidence="2" id="KW-0677">Repeat</keyword>
<dbReference type="Pfam" id="PF23295">
    <property type="entry name" value="Arm_4"/>
    <property type="match status" value="1"/>
</dbReference>
<dbReference type="InterPro" id="IPR023362">
    <property type="entry name" value="PH-BEACH_dom"/>
</dbReference>
<dbReference type="SUPFAM" id="SSF48371">
    <property type="entry name" value="ARM repeat"/>
    <property type="match status" value="1"/>
</dbReference>
<evidence type="ECO:0000313" key="7">
    <source>
        <dbReference type="EMBL" id="OJD31388.1"/>
    </source>
</evidence>
<dbReference type="InterPro" id="IPR001680">
    <property type="entry name" value="WD40_rpt"/>
</dbReference>
<evidence type="ECO:0000256" key="4">
    <source>
        <dbReference type="SAM" id="MobiDB-lite"/>
    </source>
</evidence>
<dbReference type="SUPFAM" id="SSF50729">
    <property type="entry name" value="PH domain-like"/>
    <property type="match status" value="1"/>
</dbReference>
<feature type="compositionally biased region" description="Basic and acidic residues" evidence="4">
    <location>
        <begin position="2695"/>
        <end position="2709"/>
    </location>
</feature>
<feature type="domain" description="BEACH-type PH" evidence="6">
    <location>
        <begin position="1848"/>
        <end position="1981"/>
    </location>
</feature>
<dbReference type="InterPro" id="IPR019775">
    <property type="entry name" value="WD40_repeat_CS"/>
</dbReference>
<dbReference type="SMART" id="SM01026">
    <property type="entry name" value="Beach"/>
    <property type="match status" value="1"/>
</dbReference>
<dbReference type="CDD" id="cd01201">
    <property type="entry name" value="PH_BEACH"/>
    <property type="match status" value="1"/>
</dbReference>
<feature type="repeat" description="WD" evidence="3">
    <location>
        <begin position="2445"/>
        <end position="2486"/>
    </location>
</feature>
<dbReference type="Pfam" id="PF14844">
    <property type="entry name" value="PH_BEACH"/>
    <property type="match status" value="1"/>
</dbReference>
<dbReference type="Gene3D" id="2.130.10.10">
    <property type="entry name" value="YVTN repeat-like/Quinoprotein amine dehydrogenase"/>
    <property type="match status" value="1"/>
</dbReference>
<dbReference type="CDD" id="cd06071">
    <property type="entry name" value="Beach"/>
    <property type="match status" value="1"/>
</dbReference>
<feature type="compositionally biased region" description="Acidic residues" evidence="4">
    <location>
        <begin position="2733"/>
        <end position="2743"/>
    </location>
</feature>
<dbReference type="PANTHER" id="PTHR46108:SF4">
    <property type="entry name" value="BLUE CHEESE"/>
    <property type="match status" value="1"/>
</dbReference>
<evidence type="ECO:0000256" key="2">
    <source>
        <dbReference type="ARBA" id="ARBA00022737"/>
    </source>
</evidence>
<evidence type="ECO:0000259" key="5">
    <source>
        <dbReference type="PROSITE" id="PS50197"/>
    </source>
</evidence>
<dbReference type="InterPro" id="IPR036322">
    <property type="entry name" value="WD40_repeat_dom_sf"/>
</dbReference>
<dbReference type="InterPro" id="IPR015943">
    <property type="entry name" value="WD40/YVTN_repeat-like_dom_sf"/>
</dbReference>
<feature type="region of interest" description="Disordered" evidence="4">
    <location>
        <begin position="202"/>
        <end position="226"/>
    </location>
</feature>
<dbReference type="PANTHER" id="PTHR46108">
    <property type="entry name" value="BLUE CHEESE"/>
    <property type="match status" value="1"/>
</dbReference>
<dbReference type="Pfam" id="PF13385">
    <property type="entry name" value="Laminin_G_3"/>
    <property type="match status" value="1"/>
</dbReference>
<dbReference type="Pfam" id="PF02138">
    <property type="entry name" value="Beach"/>
    <property type="match status" value="1"/>
</dbReference>
<organism evidence="7 8">
    <name type="scientific">Diplodia corticola</name>
    <dbReference type="NCBI Taxonomy" id="236234"/>
    <lineage>
        <taxon>Eukaryota</taxon>
        <taxon>Fungi</taxon>
        <taxon>Dikarya</taxon>
        <taxon>Ascomycota</taxon>
        <taxon>Pezizomycotina</taxon>
        <taxon>Dothideomycetes</taxon>
        <taxon>Dothideomycetes incertae sedis</taxon>
        <taxon>Botryosphaeriales</taxon>
        <taxon>Botryosphaeriaceae</taxon>
        <taxon>Diplodia</taxon>
    </lineage>
</organism>
<dbReference type="RefSeq" id="XP_020127648.1">
    <property type="nucleotide sequence ID" value="XM_020276589.1"/>
</dbReference>